<dbReference type="InterPro" id="IPR038286">
    <property type="entry name" value="IPK_sf"/>
</dbReference>
<feature type="region of interest" description="Disordered" evidence="6">
    <location>
        <begin position="260"/>
        <end position="295"/>
    </location>
</feature>
<dbReference type="GO" id="GO:0008440">
    <property type="term" value="F:inositol-1,4,5-trisphosphate 3-kinase activity"/>
    <property type="evidence" value="ECO:0007669"/>
    <property type="project" value="TreeGrafter"/>
</dbReference>
<dbReference type="GO" id="GO:0005634">
    <property type="term" value="C:nucleus"/>
    <property type="evidence" value="ECO:0007669"/>
    <property type="project" value="TreeGrafter"/>
</dbReference>
<organism evidence="7 8">
    <name type="scientific">Rhizophagus irregularis (strain DAOM 197198w)</name>
    <name type="common">Glomus intraradices</name>
    <dbReference type="NCBI Taxonomy" id="1432141"/>
    <lineage>
        <taxon>Eukaryota</taxon>
        <taxon>Fungi</taxon>
        <taxon>Fungi incertae sedis</taxon>
        <taxon>Mucoromycota</taxon>
        <taxon>Glomeromycotina</taxon>
        <taxon>Glomeromycetes</taxon>
        <taxon>Glomerales</taxon>
        <taxon>Glomeraceae</taxon>
        <taxon>Rhizophagus</taxon>
    </lineage>
</organism>
<evidence type="ECO:0000256" key="3">
    <source>
        <dbReference type="ARBA" id="ARBA00022777"/>
    </source>
</evidence>
<dbReference type="GO" id="GO:0046854">
    <property type="term" value="P:phosphatidylinositol phosphate biosynthetic process"/>
    <property type="evidence" value="ECO:0007669"/>
    <property type="project" value="TreeGrafter"/>
</dbReference>
<evidence type="ECO:0000256" key="4">
    <source>
        <dbReference type="RuleBase" id="RU363090"/>
    </source>
</evidence>
<dbReference type="InterPro" id="IPR005522">
    <property type="entry name" value="IPK"/>
</dbReference>
<feature type="compositionally biased region" description="Acidic residues" evidence="6">
    <location>
        <begin position="260"/>
        <end position="294"/>
    </location>
</feature>
<dbReference type="OMA" id="FRICGMK"/>
<dbReference type="AlphaFoldDB" id="A0A015NCA4"/>
<comment type="similarity">
    <text evidence="1 4">Belongs to the inositol phosphokinase (IPK) family.</text>
</comment>
<feature type="coiled-coil region" evidence="5">
    <location>
        <begin position="64"/>
        <end position="98"/>
    </location>
</feature>
<dbReference type="Proteomes" id="UP000022910">
    <property type="component" value="Unassembled WGS sequence"/>
</dbReference>
<dbReference type="Pfam" id="PF03770">
    <property type="entry name" value="IPK"/>
    <property type="match status" value="1"/>
</dbReference>
<accession>A0A015NCA4</accession>
<keyword evidence="8" id="KW-1185">Reference proteome</keyword>
<dbReference type="GO" id="GO:0032958">
    <property type="term" value="P:inositol phosphate biosynthetic process"/>
    <property type="evidence" value="ECO:0007669"/>
    <property type="project" value="InterPro"/>
</dbReference>
<dbReference type="PANTHER" id="PTHR12400">
    <property type="entry name" value="INOSITOL POLYPHOSPHATE KINASE"/>
    <property type="match status" value="1"/>
</dbReference>
<dbReference type="STRING" id="1432141.A0A015NCA4"/>
<gene>
    <name evidence="7" type="ORF">RirG_029500</name>
</gene>
<name>A0A015NCA4_RHIIW</name>
<dbReference type="EMBL" id="JEMT01011814">
    <property type="protein sequence ID" value="EXX76833.1"/>
    <property type="molecule type" value="Genomic_DNA"/>
</dbReference>
<dbReference type="HOGENOM" id="CLU_042569_3_0_1"/>
<proteinExistence type="inferred from homology"/>
<evidence type="ECO:0000256" key="2">
    <source>
        <dbReference type="ARBA" id="ARBA00022679"/>
    </source>
</evidence>
<reference evidence="7 8" key="1">
    <citation type="submission" date="2014-02" db="EMBL/GenBank/DDBJ databases">
        <title>Single nucleus genome sequencing reveals high similarity among nuclei of an endomycorrhizal fungus.</title>
        <authorList>
            <person name="Lin K."/>
            <person name="Geurts R."/>
            <person name="Zhang Z."/>
            <person name="Limpens E."/>
            <person name="Saunders D.G."/>
            <person name="Mu D."/>
            <person name="Pang E."/>
            <person name="Cao H."/>
            <person name="Cha H."/>
            <person name="Lin T."/>
            <person name="Zhou Q."/>
            <person name="Shang Y."/>
            <person name="Li Y."/>
            <person name="Ivanov S."/>
            <person name="Sharma T."/>
            <person name="Velzen R.V."/>
            <person name="Ruijter N.D."/>
            <person name="Aanen D.K."/>
            <person name="Win J."/>
            <person name="Kamoun S."/>
            <person name="Bisseling T."/>
            <person name="Huang S."/>
        </authorList>
    </citation>
    <scope>NUCLEOTIDE SEQUENCE [LARGE SCALE GENOMIC DNA]</scope>
    <source>
        <strain evidence="8">DAOM197198w</strain>
    </source>
</reference>
<protein>
    <recommendedName>
        <fullName evidence="4">Kinase</fullName>
        <ecNumber evidence="4">2.7.-.-</ecNumber>
    </recommendedName>
</protein>
<evidence type="ECO:0000256" key="1">
    <source>
        <dbReference type="ARBA" id="ARBA00007374"/>
    </source>
</evidence>
<dbReference type="PANTHER" id="PTHR12400:SF103">
    <property type="entry name" value="INOSITOL POLYPHOSPHATE MULTIKINASE"/>
    <property type="match status" value="1"/>
</dbReference>
<dbReference type="GO" id="GO:0000824">
    <property type="term" value="F:inositol-1,4,5,6-tetrakisphosphate 3-kinase activity"/>
    <property type="evidence" value="ECO:0007669"/>
    <property type="project" value="TreeGrafter"/>
</dbReference>
<evidence type="ECO:0000313" key="7">
    <source>
        <dbReference type="EMBL" id="EXX76833.1"/>
    </source>
</evidence>
<dbReference type="Gene3D" id="3.30.470.160">
    <property type="entry name" value="Inositol polyphosphate kinase"/>
    <property type="match status" value="1"/>
</dbReference>
<dbReference type="GO" id="GO:0005737">
    <property type="term" value="C:cytoplasm"/>
    <property type="evidence" value="ECO:0007669"/>
    <property type="project" value="TreeGrafter"/>
</dbReference>
<sequence length="343" mass="39813">MSSQEATFQKFDRQIGGHDRLLSVNDGFLIVKPCNSIEKIFYENSVLYPDFAEWIPKYYGSLQLQGVQSESNNLETIAQNVREEISSQQANVTEVDEAICIENLIYKFKKPCIMDLKLGTQLWGEDADEAKRQRMTKKSLESTSSSLGIRIVAFQVYRKSSDSFFNFTKEDGRKTTTKSIVSDLAEFFTSEIPIDHRRIVIERFINDLESSLRVLEKQEIRLIGASLFFVYEGDPDTFAEALNKEQEQNHETKIYNNGYAEEEIEEDIEEEEGEEEEKEEEIEEEEDDTDSDYEDTYKITDLKVIDFAHSFFREGIGKDEGVLLGLNNTIKYFKQILNEEKYH</sequence>
<keyword evidence="5" id="KW-0175">Coiled coil</keyword>
<keyword evidence="2 4" id="KW-0808">Transferase</keyword>
<dbReference type="OrthoDB" id="338650at2759"/>
<dbReference type="EC" id="2.7.-.-" evidence="4"/>
<comment type="caution">
    <text evidence="7">The sequence shown here is derived from an EMBL/GenBank/DDBJ whole genome shotgun (WGS) entry which is preliminary data.</text>
</comment>
<keyword evidence="3 4" id="KW-0418">Kinase</keyword>
<evidence type="ECO:0000256" key="5">
    <source>
        <dbReference type="SAM" id="Coils"/>
    </source>
</evidence>
<evidence type="ECO:0000313" key="8">
    <source>
        <dbReference type="Proteomes" id="UP000022910"/>
    </source>
</evidence>
<evidence type="ECO:0000256" key="6">
    <source>
        <dbReference type="SAM" id="MobiDB-lite"/>
    </source>
</evidence>
<dbReference type="SUPFAM" id="SSF56104">
    <property type="entry name" value="SAICAR synthase-like"/>
    <property type="match status" value="1"/>
</dbReference>